<accession>A0A9N9II45</accession>
<evidence type="ECO:0000256" key="1">
    <source>
        <dbReference type="ARBA" id="ARBA00022593"/>
    </source>
</evidence>
<keyword evidence="1" id="KW-0962">Peroxisome biogenesis</keyword>
<dbReference type="Pfam" id="PF05648">
    <property type="entry name" value="PEX11"/>
    <property type="match status" value="1"/>
</dbReference>
<comment type="caution">
    <text evidence="6">The sequence shown here is derived from an EMBL/GenBank/DDBJ whole genome shotgun (WGS) entry which is preliminary data.</text>
</comment>
<comment type="subcellular location">
    <subcellularLocation>
        <location evidence="4">Peroxisome membrane</location>
    </subcellularLocation>
</comment>
<keyword evidence="3" id="KW-0576">Peroxisome</keyword>
<dbReference type="PANTHER" id="PTHR12652">
    <property type="entry name" value="PEROXISOMAL BIOGENESIS FACTOR 11"/>
    <property type="match status" value="1"/>
</dbReference>
<keyword evidence="2 5" id="KW-0472">Membrane</keyword>
<name>A0A9N9II45_9GLOM</name>
<sequence length="156" mass="17881">HLQHASKALKEEDEFSKFTKIGRQLGYAVYMFYDSFAWAHSTGVYKFNQIKKITTNAARFWLIGLSFSILHGLYKLHQNRLKKDYFERASKSKSIESNESSSAHSEVAVLRRQLIQDLLDLTIPTTSLEYIRLEDGIVGLAGFFSAIIGAKTQWEK</sequence>
<protein>
    <submittedName>
        <fullName evidence="6">19572_t:CDS:1</fullName>
    </submittedName>
</protein>
<evidence type="ECO:0000256" key="4">
    <source>
        <dbReference type="ARBA" id="ARBA00046271"/>
    </source>
</evidence>
<evidence type="ECO:0000256" key="3">
    <source>
        <dbReference type="ARBA" id="ARBA00023140"/>
    </source>
</evidence>
<evidence type="ECO:0000256" key="5">
    <source>
        <dbReference type="SAM" id="Phobius"/>
    </source>
</evidence>
<evidence type="ECO:0000256" key="2">
    <source>
        <dbReference type="ARBA" id="ARBA00023136"/>
    </source>
</evidence>
<dbReference type="OrthoDB" id="411017at2759"/>
<dbReference type="GO" id="GO:0016559">
    <property type="term" value="P:peroxisome fission"/>
    <property type="evidence" value="ECO:0007669"/>
    <property type="project" value="InterPro"/>
</dbReference>
<proteinExistence type="predicted"/>
<dbReference type="AlphaFoldDB" id="A0A9N9II45"/>
<feature type="transmembrane region" description="Helical" evidence="5">
    <location>
        <begin position="25"/>
        <end position="45"/>
    </location>
</feature>
<organism evidence="6 7">
    <name type="scientific">Racocetra fulgida</name>
    <dbReference type="NCBI Taxonomy" id="60492"/>
    <lineage>
        <taxon>Eukaryota</taxon>
        <taxon>Fungi</taxon>
        <taxon>Fungi incertae sedis</taxon>
        <taxon>Mucoromycota</taxon>
        <taxon>Glomeromycotina</taxon>
        <taxon>Glomeromycetes</taxon>
        <taxon>Diversisporales</taxon>
        <taxon>Gigasporaceae</taxon>
        <taxon>Racocetra</taxon>
    </lineage>
</organism>
<keyword evidence="5" id="KW-1133">Transmembrane helix</keyword>
<keyword evidence="5" id="KW-0812">Transmembrane</keyword>
<feature type="transmembrane region" description="Helical" evidence="5">
    <location>
        <begin position="57"/>
        <end position="74"/>
    </location>
</feature>
<feature type="non-terminal residue" evidence="6">
    <location>
        <position position="156"/>
    </location>
</feature>
<evidence type="ECO:0000313" key="7">
    <source>
        <dbReference type="Proteomes" id="UP000789396"/>
    </source>
</evidence>
<dbReference type="EMBL" id="CAJVPZ010030058">
    <property type="protein sequence ID" value="CAG8735797.1"/>
    <property type="molecule type" value="Genomic_DNA"/>
</dbReference>
<dbReference type="Proteomes" id="UP000789396">
    <property type="component" value="Unassembled WGS sequence"/>
</dbReference>
<dbReference type="PANTHER" id="PTHR12652:SF50">
    <property type="entry name" value="PEROXIN 11"/>
    <property type="match status" value="1"/>
</dbReference>
<dbReference type="InterPro" id="IPR008733">
    <property type="entry name" value="PEX11"/>
</dbReference>
<evidence type="ECO:0000313" key="6">
    <source>
        <dbReference type="EMBL" id="CAG8735797.1"/>
    </source>
</evidence>
<dbReference type="GO" id="GO:0005778">
    <property type="term" value="C:peroxisomal membrane"/>
    <property type="evidence" value="ECO:0007669"/>
    <property type="project" value="UniProtKB-SubCell"/>
</dbReference>
<keyword evidence="7" id="KW-1185">Reference proteome</keyword>
<gene>
    <name evidence="6" type="ORF">RFULGI_LOCUS12479</name>
</gene>
<reference evidence="6" key="1">
    <citation type="submission" date="2021-06" db="EMBL/GenBank/DDBJ databases">
        <authorList>
            <person name="Kallberg Y."/>
            <person name="Tangrot J."/>
            <person name="Rosling A."/>
        </authorList>
    </citation>
    <scope>NUCLEOTIDE SEQUENCE</scope>
    <source>
        <strain evidence="6">IN212</strain>
    </source>
</reference>
<feature type="non-terminal residue" evidence="6">
    <location>
        <position position="1"/>
    </location>
</feature>